<evidence type="ECO:0000313" key="1">
    <source>
        <dbReference type="EMBL" id="ETW96724.1"/>
    </source>
</evidence>
<keyword evidence="2" id="KW-1185">Reference proteome</keyword>
<dbReference type="HOGENOM" id="CLU_2697734_0_0_7"/>
<comment type="caution">
    <text evidence="1">The sequence shown here is derived from an EMBL/GenBank/DDBJ whole genome shotgun (WGS) entry which is preliminary data.</text>
</comment>
<name>W4LFP2_ENTF1</name>
<dbReference type="AlphaFoldDB" id="W4LFP2"/>
<accession>W4LFP2</accession>
<protein>
    <submittedName>
        <fullName evidence="1">Uncharacterized protein</fullName>
    </submittedName>
</protein>
<evidence type="ECO:0000313" key="2">
    <source>
        <dbReference type="Proteomes" id="UP000019141"/>
    </source>
</evidence>
<organism evidence="1 2">
    <name type="scientific">Entotheonella factor</name>
    <dbReference type="NCBI Taxonomy" id="1429438"/>
    <lineage>
        <taxon>Bacteria</taxon>
        <taxon>Pseudomonadati</taxon>
        <taxon>Nitrospinota/Tectimicrobiota group</taxon>
        <taxon>Candidatus Tectimicrobiota</taxon>
        <taxon>Candidatus Entotheonellia</taxon>
        <taxon>Candidatus Entotheonellales</taxon>
        <taxon>Candidatus Entotheonellaceae</taxon>
        <taxon>Candidatus Entotheonella</taxon>
    </lineage>
</organism>
<sequence>MSTDMEANMHAVMPMVPMVPMVPPVMVPMAAVVAVVADMASGTFAVPVMAIMLPVLLGPVSRVALDVFAPSRI</sequence>
<proteinExistence type="predicted"/>
<dbReference type="EMBL" id="AZHW01000753">
    <property type="protein sequence ID" value="ETW96724.1"/>
    <property type="molecule type" value="Genomic_DNA"/>
</dbReference>
<dbReference type="Proteomes" id="UP000019141">
    <property type="component" value="Unassembled WGS sequence"/>
</dbReference>
<reference evidence="1 2" key="1">
    <citation type="journal article" date="2014" name="Nature">
        <title>An environmental bacterial taxon with a large and distinct metabolic repertoire.</title>
        <authorList>
            <person name="Wilson M.C."/>
            <person name="Mori T."/>
            <person name="Ruckert C."/>
            <person name="Uria A.R."/>
            <person name="Helf M.J."/>
            <person name="Takada K."/>
            <person name="Gernert C."/>
            <person name="Steffens U.A."/>
            <person name="Heycke N."/>
            <person name="Schmitt S."/>
            <person name="Rinke C."/>
            <person name="Helfrich E.J."/>
            <person name="Brachmann A.O."/>
            <person name="Gurgui C."/>
            <person name="Wakimoto T."/>
            <person name="Kracht M."/>
            <person name="Crusemann M."/>
            <person name="Hentschel U."/>
            <person name="Abe I."/>
            <person name="Matsunaga S."/>
            <person name="Kalinowski J."/>
            <person name="Takeyama H."/>
            <person name="Piel J."/>
        </authorList>
    </citation>
    <scope>NUCLEOTIDE SEQUENCE [LARGE SCALE GENOMIC DNA]</scope>
    <source>
        <strain evidence="2">TSY1</strain>
    </source>
</reference>
<gene>
    <name evidence="1" type="ORF">ETSY1_25440</name>
</gene>